<evidence type="ECO:0000313" key="3">
    <source>
        <dbReference type="Proteomes" id="UP001497602"/>
    </source>
</evidence>
<dbReference type="RefSeq" id="WP_348737077.1">
    <property type="nucleotide sequence ID" value="NZ_CAXJRC010000005.1"/>
</dbReference>
<evidence type="ECO:0000313" key="2">
    <source>
        <dbReference type="EMBL" id="CAL2105235.1"/>
    </source>
</evidence>
<dbReference type="EMBL" id="CAXJRC010000005">
    <property type="protein sequence ID" value="CAL2105235.1"/>
    <property type="molecule type" value="Genomic_DNA"/>
</dbReference>
<keyword evidence="1" id="KW-0732">Signal</keyword>
<proteinExistence type="predicted"/>
<reference evidence="2 3" key="1">
    <citation type="submission" date="2024-05" db="EMBL/GenBank/DDBJ databases">
        <authorList>
            <person name="Duchaud E."/>
        </authorList>
    </citation>
    <scope>NUCLEOTIDE SEQUENCE [LARGE SCALE GENOMIC DNA]</scope>
    <source>
        <strain evidence="2">Ena-SAMPLE-TAB-13-05-2024-13:56:06:370-140305</strain>
    </source>
</reference>
<name>A0ABP1F454_9FLAO</name>
<feature type="signal peptide" evidence="1">
    <location>
        <begin position="1"/>
        <end position="21"/>
    </location>
</feature>
<organism evidence="2 3">
    <name type="scientific">Tenacibaculum vairaonense</name>
    <dbReference type="NCBI Taxonomy" id="3137860"/>
    <lineage>
        <taxon>Bacteria</taxon>
        <taxon>Pseudomonadati</taxon>
        <taxon>Bacteroidota</taxon>
        <taxon>Flavobacteriia</taxon>
        <taxon>Flavobacteriales</taxon>
        <taxon>Flavobacteriaceae</taxon>
        <taxon>Tenacibaculum</taxon>
    </lineage>
</organism>
<feature type="chain" id="PRO_5047517523" evidence="1">
    <location>
        <begin position="22"/>
        <end position="542"/>
    </location>
</feature>
<evidence type="ECO:0000256" key="1">
    <source>
        <dbReference type="SAM" id="SignalP"/>
    </source>
</evidence>
<sequence length="542" mass="59892">MKTKIKIAVIAMMGISFGMNAQTEYPVIQPTQKVNNSPWYGLGRSNVIFPSSTHEALQLGGYYGILLKTGKGDFRFDYNGNLGIGTTSPKVRLHLEEENKGSRTSVKDLLYLSSRHSSVGYNGFGTGIVDFRRTYQNSTPHAINRISFIERGHSTADRGGAITFATKQLSSGSAAPVERLRIDYNGNVGIGITSPSEKLEVNGNLLVNVFDKGNESGIFFRTGFSATNKYNMSILSYDHNNNGHSDGLSINAYDGVSFTTGSGSRNERMRITQEGNVGIGTDNPSSELEIKSKLNNNAEIHINSSTDGTPSIIRFQDADINTWGLLSNYPTVDKFSIYNYQKRENAIVIDKESNVGIGTYDPKEKLEIDGSVIIKNGHNLSWGNKYGEGIPTIAANVTSGIHFYPNGSTLGATMQIYKDGKTRFTNNVAVLGKLESKEIKVTKTPTADFVFEADYKLPSLETIEKHIKEKKHLPEIASAKEMEKNGVNVGNFQIQLLQKIEELTLYTIDQDKEIKALKNENKLLKSLLERVSKLEKEIKQLK</sequence>
<dbReference type="Proteomes" id="UP001497602">
    <property type="component" value="Unassembled WGS sequence"/>
</dbReference>
<keyword evidence="3" id="KW-1185">Reference proteome</keyword>
<comment type="caution">
    <text evidence="2">The sequence shown here is derived from an EMBL/GenBank/DDBJ whole genome shotgun (WGS) entry which is preliminary data.</text>
</comment>
<protein>
    <submittedName>
        <fullName evidence="2">Uncharacterized protein</fullName>
    </submittedName>
</protein>
<gene>
    <name evidence="2" type="ORF">T190115A13A_140002</name>
</gene>
<accession>A0ABP1F454</accession>